<keyword evidence="3" id="KW-1133">Transmembrane helix</keyword>
<dbReference type="AlphaFoldDB" id="A0AAV9U4U0"/>
<dbReference type="PANTHER" id="PTHR31571:SF1">
    <property type="entry name" value="ALTERED INHERITANCE OF MITOCHONDRIA PROTEIN 6"/>
    <property type="match status" value="1"/>
</dbReference>
<evidence type="ECO:0000313" key="5">
    <source>
        <dbReference type="Proteomes" id="UP001375240"/>
    </source>
</evidence>
<dbReference type="EMBL" id="JAVHNQ010000012">
    <property type="protein sequence ID" value="KAK6335678.1"/>
    <property type="molecule type" value="Genomic_DNA"/>
</dbReference>
<dbReference type="SUPFAM" id="SSF51695">
    <property type="entry name" value="PLC-like phosphodiesterases"/>
    <property type="match status" value="1"/>
</dbReference>
<sequence>MLASLPLGLSKYGRDCFATQGYILYLLSIMLLFGFIVQYLLFAPSVIAADPAPAGSGWKPFDHIAEFLGQWGQRTGLGSYPSSFTRGIEPKPLHSHNDYWRDVPLYQGLSVGAISTEADVYAIDGELLVGHEKTALSPLRTFRSLYVNPLMEVLAKQNSNIQYANGSRCGVFDEECFQTLYLWVDLKTDAETTWPLVVEQLAPLREKGYLARWDGETLLPGPITVIGTGNASWKVLVRNATFARDYFVDAPLLDIGTDSEPKQADGKTPLYDRSTSLFATASLQEAVGHIGREMSPKQLKKVEALVKNAKSRGLQTRIWQTPNWPTKTRRNVWRQLMDIPVGLLNVDDLEDAANGDW</sequence>
<protein>
    <recommendedName>
        <fullName evidence="2">Altered inheritance of mitochondria protein 6</fullName>
    </recommendedName>
</protein>
<dbReference type="InterPro" id="IPR017946">
    <property type="entry name" value="PLC-like_Pdiesterase_TIM-brl"/>
</dbReference>
<dbReference type="InterPro" id="IPR051236">
    <property type="entry name" value="HAT_RTT109-like"/>
</dbReference>
<comment type="similarity">
    <text evidence="1">Belongs to the AIM6 family.</text>
</comment>
<reference evidence="4 5" key="1">
    <citation type="submission" date="2019-10" db="EMBL/GenBank/DDBJ databases">
        <authorList>
            <person name="Palmer J.M."/>
        </authorList>
    </citation>
    <scope>NUCLEOTIDE SEQUENCE [LARGE SCALE GENOMIC DNA]</scope>
    <source>
        <strain evidence="4 5">TWF696</strain>
    </source>
</reference>
<evidence type="ECO:0000256" key="2">
    <source>
        <dbReference type="ARBA" id="ARBA00014286"/>
    </source>
</evidence>
<accession>A0AAV9U4U0</accession>
<feature type="transmembrane region" description="Helical" evidence="3">
    <location>
        <begin position="21"/>
        <end position="42"/>
    </location>
</feature>
<keyword evidence="3" id="KW-0472">Membrane</keyword>
<dbReference type="Proteomes" id="UP001375240">
    <property type="component" value="Unassembled WGS sequence"/>
</dbReference>
<gene>
    <name evidence="4" type="primary">AIM6</name>
    <name evidence="4" type="ORF">TWF696_002444</name>
</gene>
<evidence type="ECO:0000256" key="3">
    <source>
        <dbReference type="SAM" id="Phobius"/>
    </source>
</evidence>
<keyword evidence="5" id="KW-1185">Reference proteome</keyword>
<dbReference type="PANTHER" id="PTHR31571">
    <property type="entry name" value="ALTERED INHERITANCE OF MITOCHONDRIA PROTEIN 6"/>
    <property type="match status" value="1"/>
</dbReference>
<evidence type="ECO:0000313" key="4">
    <source>
        <dbReference type="EMBL" id="KAK6335678.1"/>
    </source>
</evidence>
<keyword evidence="3" id="KW-0812">Transmembrane</keyword>
<comment type="caution">
    <text evidence="4">The sequence shown here is derived from an EMBL/GenBank/DDBJ whole genome shotgun (WGS) entry which is preliminary data.</text>
</comment>
<evidence type="ECO:0000256" key="1">
    <source>
        <dbReference type="ARBA" id="ARBA00008858"/>
    </source>
</evidence>
<dbReference type="GO" id="GO:0008081">
    <property type="term" value="F:phosphoric diester hydrolase activity"/>
    <property type="evidence" value="ECO:0007669"/>
    <property type="project" value="InterPro"/>
</dbReference>
<name>A0AAV9U4U0_9PEZI</name>
<proteinExistence type="inferred from homology"/>
<dbReference type="GO" id="GO:0006629">
    <property type="term" value="P:lipid metabolic process"/>
    <property type="evidence" value="ECO:0007669"/>
    <property type="project" value="InterPro"/>
</dbReference>
<organism evidence="4 5">
    <name type="scientific">Orbilia brochopaga</name>
    <dbReference type="NCBI Taxonomy" id="3140254"/>
    <lineage>
        <taxon>Eukaryota</taxon>
        <taxon>Fungi</taxon>
        <taxon>Dikarya</taxon>
        <taxon>Ascomycota</taxon>
        <taxon>Pezizomycotina</taxon>
        <taxon>Orbiliomycetes</taxon>
        <taxon>Orbiliales</taxon>
        <taxon>Orbiliaceae</taxon>
        <taxon>Orbilia</taxon>
    </lineage>
</organism>